<gene>
    <name evidence="1" type="primary">yjiR</name>
    <name evidence="1" type="ORF">NCTC11801_02344</name>
</gene>
<dbReference type="AlphaFoldDB" id="A0A379FSS4"/>
<protein>
    <submittedName>
        <fullName evidence="1">Uncharacterized HTH-type transcriptional regulator yjiR</fullName>
    </submittedName>
</protein>
<organism evidence="1 2">
    <name type="scientific">Providencia rettgeri</name>
    <dbReference type="NCBI Taxonomy" id="587"/>
    <lineage>
        <taxon>Bacteria</taxon>
        <taxon>Pseudomonadati</taxon>
        <taxon>Pseudomonadota</taxon>
        <taxon>Gammaproteobacteria</taxon>
        <taxon>Enterobacterales</taxon>
        <taxon>Morganellaceae</taxon>
        <taxon>Providencia</taxon>
    </lineage>
</organism>
<reference evidence="1 2" key="1">
    <citation type="submission" date="2018-06" db="EMBL/GenBank/DDBJ databases">
        <authorList>
            <consortium name="Pathogen Informatics"/>
            <person name="Doyle S."/>
        </authorList>
    </citation>
    <scope>NUCLEOTIDE SEQUENCE [LARGE SCALE GENOMIC DNA]</scope>
    <source>
        <strain evidence="1 2">NCTC11801</strain>
    </source>
</reference>
<proteinExistence type="predicted"/>
<dbReference type="InterPro" id="IPR015422">
    <property type="entry name" value="PyrdxlP-dep_Trfase_small"/>
</dbReference>
<evidence type="ECO:0000313" key="2">
    <source>
        <dbReference type="Proteomes" id="UP000254208"/>
    </source>
</evidence>
<name>A0A379FSS4_PRORE</name>
<dbReference type="SUPFAM" id="SSF53383">
    <property type="entry name" value="PLP-dependent transferases"/>
    <property type="match status" value="1"/>
</dbReference>
<evidence type="ECO:0000313" key="1">
    <source>
        <dbReference type="EMBL" id="SUC31393.1"/>
    </source>
</evidence>
<dbReference type="Gene3D" id="3.90.1150.10">
    <property type="entry name" value="Aspartate Aminotransferase, domain 1"/>
    <property type="match status" value="1"/>
</dbReference>
<accession>A0A379FSS4</accession>
<sequence>MLFSKHNIISKTKILLLEVTCQYKELVETHFPANTRISRPQGGFSLWVEHLPVNSRKLLDILHRNKVTVLTGEHFSTGGCFLNHLRINYALPLIARRRNAIKILGEALKVTSLK</sequence>
<dbReference type="EMBL" id="UGTZ01000001">
    <property type="protein sequence ID" value="SUC31393.1"/>
    <property type="molecule type" value="Genomic_DNA"/>
</dbReference>
<dbReference type="Proteomes" id="UP000254208">
    <property type="component" value="Unassembled WGS sequence"/>
</dbReference>
<dbReference type="InterPro" id="IPR015424">
    <property type="entry name" value="PyrdxlP-dep_Trfase"/>
</dbReference>